<dbReference type="SMART" id="SM00539">
    <property type="entry name" value="NIDO"/>
    <property type="match status" value="1"/>
</dbReference>
<evidence type="ECO:0000259" key="17">
    <source>
        <dbReference type="PROSITE" id="PS01186"/>
    </source>
</evidence>
<name>A0A8J9ZGP5_BRALA</name>
<dbReference type="InterPro" id="IPR000742">
    <property type="entry name" value="EGF"/>
</dbReference>
<dbReference type="PROSITE" id="PS00010">
    <property type="entry name" value="ASX_HYDROXYL"/>
    <property type="match status" value="7"/>
</dbReference>
<dbReference type="InterPro" id="IPR001881">
    <property type="entry name" value="EGF-like_Ca-bd_dom"/>
</dbReference>
<dbReference type="Pfam" id="PF23263">
    <property type="entry name" value="C8-3_MUC4"/>
    <property type="match status" value="1"/>
</dbReference>
<feature type="domain" description="EGF-like" evidence="17">
    <location>
        <begin position="6302"/>
        <end position="6317"/>
    </location>
</feature>
<feature type="region of interest" description="Disordered" evidence="13">
    <location>
        <begin position="6669"/>
        <end position="6706"/>
    </location>
</feature>
<keyword evidence="9 14" id="KW-1133">Transmembrane helix</keyword>
<evidence type="ECO:0000256" key="15">
    <source>
        <dbReference type="SAM" id="SignalP"/>
    </source>
</evidence>
<dbReference type="FunFam" id="2.10.25.10:FF:000014">
    <property type="entry name" value="Latent-transforming growth factor beta-binding protein 3"/>
    <property type="match status" value="1"/>
</dbReference>
<keyword evidence="6 15" id="KW-0732">Signal</keyword>
<dbReference type="SMART" id="SM00181">
    <property type="entry name" value="EGF"/>
    <property type="match status" value="18"/>
</dbReference>
<dbReference type="CDD" id="cd00054">
    <property type="entry name" value="EGF_CA"/>
    <property type="match status" value="15"/>
</dbReference>
<gene>
    <name evidence="18" type="primary">SCUBE3</name>
    <name evidence="18" type="ORF">BLAG_LOCUS13698</name>
</gene>
<evidence type="ECO:0000259" key="16">
    <source>
        <dbReference type="PROSITE" id="PS00022"/>
    </source>
</evidence>
<dbReference type="SUPFAM" id="SSF57184">
    <property type="entry name" value="Growth factor receptor domain"/>
    <property type="match status" value="4"/>
</dbReference>
<dbReference type="GO" id="GO:0005509">
    <property type="term" value="F:calcium ion binding"/>
    <property type="evidence" value="ECO:0007669"/>
    <property type="project" value="InterPro"/>
</dbReference>
<feature type="domain" description="EGF-like" evidence="17">
    <location>
        <begin position="4726"/>
        <end position="4740"/>
    </location>
</feature>
<evidence type="ECO:0000313" key="19">
    <source>
        <dbReference type="Proteomes" id="UP000838412"/>
    </source>
</evidence>
<sequence>MTRAKFKGGPDLLATLLLLTIGIGGATGQITSLVKHLDGDVLKDGEYNRVELLVKADQTIPAGSYGIDLYLSTDAALDPLSDRLLMSQDRTPEIQNGWLVDLSQLDVLVQSGDWTQRERDGICGQSDNAGLIVHIYNTTADVVLDVEYTQPVKIICEGDYASLSKASVSLGPNDRLHVDTDIVLTVDVTVHNFNMEPFLADQDNFQLQVYVNEDMDPTASPVKISTAVLWYPPEVFLPLQPGSSRSLKGVKVRVRLPANQASGQEYFMVKVVPPVGRSDDVGNDFAVAPETGLIDSTIGTSEYQDAVVTAFSLDPPVFLSDDDQVVISAEVDVTVGSSAQQVDVGEVDPSYAATLYWSMSQDMGANTRIESGINLVVNGYPVRSGEGPVTHTIARTGTISVPTDPKFCGNVYAILVADSQKSLQDPDRADNIAAIPVLIQCNPSDVFAVTGLSVSGPSKLWAGVETTLMLDFRVACARPACDISASSQETFHLEIRGNGGQQDSWAVIHSGWMEGSITPGLIYPFQGDIENSTVTVSVTLPVTVDPAKCRDLSTLEVVVSTGPGTAETDGYSDNDVAQVSMAYQCSDLMDLRVDTMSVLGQTLTPGMATPFDATIHTTATGTNVLSQSDIQHYKFKFFLSKDQMLDPAKDMEVPYIMPLWMRPLLGESVNGENVETELFDASGLFMPKTGYDAFCGDVYVSILLDTYEEDPSDNVIGQHEEGSEANNAYTTPVRVDCPPPPSEGSFPNPRLVLSEPKFLHDYKLIPAPFPVTFDITIDNQGMTTTQQGVSNFELRVYYSDDGDLDPAWDVAFDVDFGPDVVKKAARLEPGKSMRLTGLSMTVDPQLSRPRCLQLESPHLFIEVLPEDSTLQGYLMHTVSIPLKKMCDAVDISIEDFNLDDGPEITAGTPKVFNLRTRVSAAGHAVLNRYSYHFYLSHDEMLDPEDIEIPHEPSGTDHTQLNLDISGLTYHTLQHSFGGVEGPLTIDQYYPYVGHYCGWTYLGVEVRIEEASVVDLRPYNNIQLKRVFLQCDGDGLGLSDVTFDPAPARYYAENVEVKAKLTFTVTNLMGTRDIPEVQGNEVNFHVKFYLSDDIVFDGEDEELLLADLGLSDEHRQMMRAGLARDNSLIFRDIPVTFTPTADMCQKTHLLFAVLRGAGMDVADAVDANNFRAIPFPCYASEPVTDISVSTFTVNSAPDPNADLPGSFSLTAEVTLGDLEAITDDPVFGIEFYLSNDNTLDTSDLPLNYDITAQMSALSDNITSDGTITLDAGNLLIPPDSRFCGSVYILVQLDPLNAISEADKLNNIKDVRFTYNCDNDLFKVTSSSFATNKKYHVGIPSPVTFDLAMEYLHTSPLSAGTADNLNFDFKLYVQRGSKFNRHMAIPVVTTFEFTDSEGDARFGPLSQGDEEIFTQVLGMVEIPNFACEANVDHLFVSVDGDGDAEDRVEENNVAGTMISIDTDCSDPDAVDLATTNFTLDRGSAIQLGHAKGFVMRLDIMVTGSAGWLQGQMPEGLSYQLYIRKTTADPNEALSQWKRIAYNRQKFPLLQEDTTETRNDLDFGDTDGFVLPIYDYLPYCGSDSVIKVVMDDSRVLDETDEGNNEREVDITVQSDMCASDNKEFSIVTFELADDADTIDIGDTVQYDLRVAIMLGNTGSLSAGNSRIRYSHVTLSTPHFGFKLIMSPEMSTSHSDAEELDPVSYTTGQDSAREDGYSAGYHEVDLNGDYTFLDERLATLKKFCDQSVYLGAELTDMGQETESGSNQNNVGWWKVVFTCNGAGYEFTDVTQFAVPQTNDVIYEEVATDMTFDFKITNLGSMVPDSADKQTNIPLQVLLGQSGGSVEVVETEVFFSQEQGHGKKALAHNTLTAFIGVHVVFEIPEGLCAVTEEICISYNTSALPDFDDLNPDDHTGCVELNTGPNPTTNCARDIGIVPDTFSLQPHNTRVIWRDTDTVVTFGLSIINNGRPLLAQDDGGLNLGLELWVSENDIFDTSNDTNLNAEMTYGVENERMLAGNIVEGQTVTIVSAMATVNIPRAICEQSQYICVRYSEGENLPIPIRDQDSSNDGDCILWSDILDCNGDTIDLAPRLLHLSNIYGESILYEGIPRDFVFLLDVGITGTTMYNYTAHPFSIKFSLSEDDTVDPTDFVFAYMFEDAAMSQLDQVLGPATDPADDPVQSFILDLSGHQLTIPALGTETKYCGNTYLSVIVDADGILSEKYENNNQLMVPILFFCQKDLYQVLGATLHLNPPVQRYVWADSSLEVTLDVQLQYRGARDLGVASPNSENFFVKLYASNDRMYRDGEDTNLTPLDGWTLPMEYYKPIKAGQTIHLKGVKGSLRGDMFDKVVCSITRHFLLRVQKGPMVSEEETVIYNNVVPVVFPPALCVEEDYRDLAVKWLHVPEVIGPNDQILVRITASVSKDQSAPTIEPNGFVYTLYLSMDRFWDEEDLAIGTFNNTMAIITHGMDIDLTKRMTLNVQDQRYCRPVWAILWLDSEDVIEEPLELNNFAEQQVTVVCSADVLSLVSLNPLSDNGPVLLLEGVESPVQLAVQVSCTTEDCSIPPVASGENFLLQVDLVDESLSTVSNLATIDGSWTDGLVHPDNALGAGFHGLGSTIDMIISTELTVGDCSSIDQLRITVQPHASLGLDSLSSNNWLLMPVNCQQDSGDPDLIVTDFSFVGSVDYTQDGTSFIPYTLQVKNAGPVDIPAYILDWDFYLSESPVIDHERDVLLEYMKTSMQMNVIQEELMPDTTADTSDLGKGFILPSIRCGRWYVGVIAGDTKPEEEKLCSNNIRVQPIDVICPNDVYSIDAGNFQQSTFYIWKEAPAKVTFDLTVTNVGLNDIPASAEQTNFDIGLALSSDGMLDSHDYILDTSIQYSGAESLLQYASHQQGESFAFHGLSAEITIPDATCDAARFLIVFVVSESDSILVNNDAALQLRPSCSVASADIQADEISVTGPLTPNVAVDFTLAGKVLVNLGAAVKPFNYKLWLSLDDELDPLEDLDLKYPLPQGRPFPSALTETENRLDLSGTTRTGSGLHIPADVDRRYCGWIYIIAQLDSNNTAHELDENNNIAVTNEPVELTCEEDVFSVSLLKFYPSQRYLWNGVFTPVKVQVTVTCHIDSCPTASESSDHFQLDVLAASDEMETYSVALSWDGSMTSNPEDAQMADFSELRSLTITLEGGLKLDTDDDTCKQLKHLGVRLSNGSSEEVTDLDFAAVPENDVQWAAAEFVCASDETIDLSITSFGLTSPEYSFQSPSGFAMILQVLITEQNHGISSVFGDQLNFDFDLFLSDDETLDMDDIMVHHDKSSVRPYLQGALSNGLTLDLGGAMQFSQEDYATFCGRDMHLIVKVDSRDIDPSGRQKGQLAENLEGNNIASTPITLVNCTTQLDLSVEAFSVSDSDVVQAGSPLTLSLSVDIVSVDIDTVFSKKTEQEQNYNFRLILSQDETLDPTGDEPSSCLLYREAELMMRMETCEAECAMSGDYTQCVQQCVGQMWAMSHDCLTDLADDADIPDLVLPFSTTQIPQLQEEVMHPYVTDNLAMNKTGNSTTVSHTITSGDTAPFLQLPHRGYVCNRYWHIGVDVFVTEEAERTETSTQNIRALQRIYVFCPADSLSLLSVHFMGEFQYKRKVWADVSYPISYSILLGNLGKDNIPPAAAHRSNFYIDLYFSEDEFFDAEEDKWLGTSESPEGIGAGLVKQIGPMPGTLRLTMDECEASKRTANMFVVVRPSMDLQLDSVPINNYIGTPISPYTVYGLCTIPGRLDLGITRFELVDDHVIHTNQPKPFLLEVDLQVDGLARLFGANQDDPSGLSWGFRFVLLSSKDQDPFTEGIRLHHNYSTENRDILRQGVSSNVIHQFNSHGLTLQHEDFGVEPLCGVAYLAAIVWPQRPNMARIDPVRSNDVMTIEVLLKCDGDVMDMENFQVRTVLPQMFIAPDAPTLVSFDADLINLSPHPIMANLKEDNFIFKAYLSVTPTLDLHSFEYWDLQLELLPSPQAYGHPMHPKAPMVDIQGQLNGAMSVHGHIRLKDVVGYVTMPAEACDEAEYLMVAVHTQPSLPYTETIFHNNYMAYPINQFTNLKCSGTSDLIITDFSLLSVLRRRRSLSDEDKVVEQGQPKRISIDVSSGSFSDDDYSLKFYISKDSDWDPIDQEIVYNEGSETLTIPSYTDQQYCGMAYLVAVVDGDNSVEESSEHNNQASLEILYQCAEDLFVLSDVSMNPTEKKVYFLDVTNTLSLDYTVHHLGSQAITGITTPPPPLATTTAQPNTTTTPMPLQKTFDIKVYLHDSDDLDQGMPVEIPTWAAVYQAGSAYDMSRTLDTGETVQHSLEMPVTLNEDICEGNPTKVIVKVDEGDLFVGARDGVTSNNVAVLDLPPGTLDCSGNSLDVSIGDFDLSMDKVITINQAKNFSLDITLDIKGNGGQDMEAENHAQPWMWDYLLKPQMGAPTTAQGLVTDGYQHILDNLELAITIHTEGRDPRDETHIPYFLHTQDSHLLEGINIISIDDALLLDENFVQYCTEEPKVLEVKVNPHHLLSDALPDNNLVTISGITFHGCDGVVDFSVSAFDTGGRTGTLTVETHEEYTAIISVLVTDADILPVGEAPFTVAMLLSWDDLLSHDDVSIPFTLTPAQQANLTQDFTSRPLTHLDWMADNLYIPLNEQTFKYCWTRPYIILQVTSNETAEVNVANNHMATDFYFQCGRRDMDECRRNLHNCDLVKEICINTKHRFDCVCRSGYQENAIGQCEDIDECAAMDHRGLPTHGCSGSENFQCVNIPGSYKCSCAQGFTEIGDACVDVDECEVDPCHDIATCTNTAGSFICQCPDLYEGNGLGADGCRDEKNCDNHRCLNGGICEELDPGYECICPMPYWGEYCQSVDGGWGAWGEWSNCSADCMMGYKTRSRLCDSPSPRNGGQACHMRSLGGVEYSRCYAGPCPENAHDPCNLEDNICGHVGGGGLCTVKTGDGVMFPVNTTYPVCDCKPGYSWEGQEGENIVEGFIRCTDVDECATGDHDCPVAETDCVNTRGGYSCVCKEGFIPDPEDPTSCIDVNECTATAEWIPPTTTPAPTTPAPTTTRAPTTRASTTTQGPTTMMSSTHAPSAAVNQDQTTLSVAIATDNTTYGTPITANSSSSNWSTVAMNATGTTSNPSTSAMTTVLTTTSPPTTEMTTRGTTLDPTTAAVTTLSTAAMDSTAAVTINSTVATGSTGMSATTATLHMTTAAVNTYTVSSRPDTTSLPAVPPVQTTAPTGDNTLDDCTNSAECVNRPGSYSCRCEEGYRSVGKGRQVECKVSTLLPYGPNAGDVQLNKTNPTSQATSPLIPVPGGVPLYDGRNHLYAYVSENGFIGVTDKGMRPAMPFAPHPAAVGVLAAYWSDARFHNIPMAAENPPKVWYRAYTQREAAPNIFDSVEHWVRDYASDDADYMASFVMVATWENVRPPWRADQTSTFQAVLTTDGSYSYAIYLYEKEAMGWNPRQYYALSDIHAAGDRMVRVGYSVEMDDTDREEWEVTSATWDGDINGMNVFRMDTWLSPTVQEAVPGVVFYRLDANTMEDVSKARQCMDWYKTAESSAELAPGLLDTCPPTMAHVRLDAEVWEANYMFVEYRYNCCRRHLDNHIGANIRCCYDTYVEGNPLVTEDYISAGHVLKSVNEDRDWDARGWCCNVETPNEFCHLYNKKRPPASSRKYRPTRQATMFGDPHFISMDQRTFTFNGHGEYVLARTLSGWSMTNGEDFMLQARTAPAPGGTGATILTAIAGREGSENSPSIQVYLHSDGDQLVVRNGTDNITESQTSARGSVLVTQGSQIVDVLAQFPSGMYFHVKTKAAMLFFTVGMPSSFQGYLEGIMGNFDGDDGNDFRLSDGTVLGTDATEQNILDFGKSWSLRTVSQADGIPVEEFTLFDWYDGSTAADYGDDQYQPRLMSDMSLDNPAHMAVCRKSDGTVSQECMYDIAVTGDQDVGQATVWAQDQYWGRENTTSNSAPIIIAPSEIHAEVGSAVSLTIEVSDPNPGDVLNITVQGGELTSFLYTEDGTVRATFTWTPTVNDLYEVTTIRFKAVDDKGAVTVASPQTIVCYCNGYGTCDFSSLSYRQGMFGQAVCFCKAAFIGDMCQEQIDMCQSEPCYPGGRCIPDPNGDAGYICNSQCPEGLTGDGQNCEDRDECLEVDSVTGQPTHGCGQDCVNFPGSYACTCQEGYRITGDTRKRCENINECESPDLYTCPAHLVCVDTTPGYRCGCQSGHHMDRYGRCVDTDECLVDNGGCQKLCVNTAGSYQCECGGDYVLAEDGMTCIDTDPCEGQNECDHICVDKEGWHHCDCHEPYHLLGDGATCAANETCDSRWCTPDDVAVCSKIIDAFWCHCPRGYRKVRNNCEDINECIEGSSRCSQRCVNQPGYYTCECVAGYRLAADGRTCLDVDECEDDNGGCGDMCENYPGGFRCACSPGYDMTPVNYVPSYEPAPTGLCHDVDECLYNLHMCGPNAKCSNTIGSYTCTCEAGFQLQSDGVTCLDMNECASDNGQCSDLCVNLEGSYRCACRTGGKLRPNGKDCEDIDECTSVWLNRCRSTAYCVDKVRGYDCHCTEGYRRYSDRTGCNSAVWCPADWEVKCDYRCLMLPTPVSNPASNRCTATTTSAPPAAGTTTLTTVTTATTTGPQSTAMTSTAGPTTASMNSTTATSLNISLTPTTTSLDSTAVPTTTSLDSTTVPPSTSLDSTMAPTTTSLDSTAAASRAATATASMGSTALTSMDNTTIIMPSMSSTAAITPSTGLTTAAQAPAGMMRTECVEDAVEYVNVPTCVCQRGKQLAADGRSCEDVDECALSPPVCGDPSVTHAICENKPGYYLCNCQSGYVMDVDKKACTLNSGGWGPWSDWGQCSKTCDLGMQSRTRVCDSPEPSFGLPTCQGSSTDVQMCAGNNCPLHSTEKENAVFLKFEDMPAGKYPMVEAALRAKVANLVNRYCRGRGAFPICCPQASEDQGPNRGDIVGVNDITFIPGTPRAVDKDKNLEVGIIVHIPQQNDLCTPSDLAMSLPHPELSGQVNRTLTGFSLFDQDELKIALQKGKTDVENVVGYAPYDLLAKPTAAESGTPGWAIAVIALGILLILVIILIAVLYVFRWKPKASVEPDTGESHA</sequence>
<evidence type="ECO:0000256" key="3">
    <source>
        <dbReference type="ARBA" id="ARBA00022525"/>
    </source>
</evidence>
<dbReference type="Gene3D" id="2.20.100.10">
    <property type="entry name" value="Thrombospondin type-1 (TSP1) repeat"/>
    <property type="match status" value="2"/>
</dbReference>
<proteinExistence type="predicted"/>
<dbReference type="GO" id="GO:0005576">
    <property type="term" value="C:extracellular region"/>
    <property type="evidence" value="ECO:0007669"/>
    <property type="project" value="UniProtKB-SubCell"/>
</dbReference>
<dbReference type="Gene3D" id="2.60.40.10">
    <property type="entry name" value="Immunoglobulins"/>
    <property type="match status" value="1"/>
</dbReference>
<keyword evidence="19" id="KW-1185">Reference proteome</keyword>
<feature type="compositionally biased region" description="Polar residues" evidence="13">
    <location>
        <begin position="6677"/>
        <end position="6701"/>
    </location>
</feature>
<dbReference type="InterPro" id="IPR009030">
    <property type="entry name" value="Growth_fac_rcpt_cys_sf"/>
</dbReference>
<dbReference type="InterPro" id="IPR018097">
    <property type="entry name" value="EGF_Ca-bd_CS"/>
</dbReference>
<dbReference type="Pfam" id="PF14670">
    <property type="entry name" value="FXa_inhibition"/>
    <property type="match status" value="1"/>
</dbReference>
<keyword evidence="11" id="KW-1015">Disulfide bond</keyword>
<dbReference type="Gene3D" id="2.10.25.10">
    <property type="entry name" value="Laminin"/>
    <property type="match status" value="18"/>
</dbReference>
<feature type="compositionally biased region" description="Low complexity" evidence="13">
    <location>
        <begin position="5142"/>
        <end position="5166"/>
    </location>
</feature>
<evidence type="ECO:0000256" key="4">
    <source>
        <dbReference type="ARBA" id="ARBA00022536"/>
    </source>
</evidence>
<keyword evidence="5 14" id="KW-0812">Transmembrane</keyword>
<dbReference type="Pfam" id="PF12662">
    <property type="entry name" value="cEGF"/>
    <property type="match status" value="1"/>
</dbReference>
<evidence type="ECO:0000256" key="7">
    <source>
        <dbReference type="ARBA" id="ARBA00022737"/>
    </source>
</evidence>
<dbReference type="PROSITE" id="PS01187">
    <property type="entry name" value="EGF_CA"/>
    <property type="match status" value="5"/>
</dbReference>
<dbReference type="InterPro" id="IPR036383">
    <property type="entry name" value="TSP1_rpt_sf"/>
</dbReference>
<keyword evidence="7" id="KW-0677">Repeat</keyword>
<dbReference type="Pfam" id="PF00008">
    <property type="entry name" value="EGF"/>
    <property type="match status" value="1"/>
</dbReference>
<dbReference type="InterPro" id="IPR013783">
    <property type="entry name" value="Ig-like_fold"/>
</dbReference>
<dbReference type="InterPro" id="IPR056619">
    <property type="entry name" value="C8-3_MUC4"/>
</dbReference>
<organism evidence="18 19">
    <name type="scientific">Branchiostoma lanceolatum</name>
    <name type="common">Common lancelet</name>
    <name type="synonym">Amphioxus lanceolatum</name>
    <dbReference type="NCBI Taxonomy" id="7740"/>
    <lineage>
        <taxon>Eukaryota</taxon>
        <taxon>Metazoa</taxon>
        <taxon>Chordata</taxon>
        <taxon>Cephalochordata</taxon>
        <taxon>Leptocardii</taxon>
        <taxon>Amphioxiformes</taxon>
        <taxon>Branchiostomatidae</taxon>
        <taxon>Branchiostoma</taxon>
    </lineage>
</organism>
<keyword evidence="3" id="KW-0964">Secreted</keyword>
<dbReference type="Pfam" id="PF00090">
    <property type="entry name" value="TSP_1"/>
    <property type="match status" value="2"/>
</dbReference>
<feature type="domain" description="EGF-like" evidence="17">
    <location>
        <begin position="6478"/>
        <end position="6493"/>
    </location>
</feature>
<protein>
    <submittedName>
        <fullName evidence="18">SCUBE3 protein</fullName>
    </submittedName>
</protein>
<evidence type="ECO:0000256" key="14">
    <source>
        <dbReference type="SAM" id="Phobius"/>
    </source>
</evidence>
<evidence type="ECO:0000256" key="5">
    <source>
        <dbReference type="ARBA" id="ARBA00022692"/>
    </source>
</evidence>
<feature type="region of interest" description="Disordered" evidence="13">
    <location>
        <begin position="5223"/>
        <end position="5245"/>
    </location>
</feature>
<dbReference type="InterPro" id="IPR003886">
    <property type="entry name" value="NIDO_dom"/>
</dbReference>
<dbReference type="SUPFAM" id="SSF82895">
    <property type="entry name" value="TSP-1 type 1 repeat"/>
    <property type="match status" value="2"/>
</dbReference>
<dbReference type="PROSITE" id="PS00022">
    <property type="entry name" value="EGF_1"/>
    <property type="match status" value="1"/>
</dbReference>
<dbReference type="FunFam" id="2.20.100.10:FF:000001">
    <property type="entry name" value="semaphorin-5A isoform X1"/>
    <property type="match status" value="2"/>
</dbReference>
<feature type="domain" description="EGF-like" evidence="17">
    <location>
        <begin position="4776"/>
        <end position="4789"/>
    </location>
</feature>
<dbReference type="SMART" id="SM00209">
    <property type="entry name" value="TSP1"/>
    <property type="match status" value="2"/>
</dbReference>
<dbReference type="InterPro" id="IPR049883">
    <property type="entry name" value="NOTCH1_EGF-like"/>
</dbReference>
<feature type="compositionally biased region" description="Polar residues" evidence="13">
    <location>
        <begin position="5086"/>
        <end position="5098"/>
    </location>
</feature>
<keyword evidence="12" id="KW-0325">Glycoprotein</keyword>
<dbReference type="InterPro" id="IPR001846">
    <property type="entry name" value="VWF_type-D"/>
</dbReference>
<dbReference type="OrthoDB" id="690332at2759"/>
<feature type="region of interest" description="Disordered" evidence="13">
    <location>
        <begin position="6631"/>
        <end position="6653"/>
    </location>
</feature>
<dbReference type="GO" id="GO:0007160">
    <property type="term" value="P:cell-matrix adhesion"/>
    <property type="evidence" value="ECO:0007669"/>
    <property type="project" value="InterPro"/>
</dbReference>
<keyword evidence="8" id="KW-0106">Calcium</keyword>
<dbReference type="InterPro" id="IPR000152">
    <property type="entry name" value="EGF-type_Asp/Asn_hydroxyl_site"/>
</dbReference>
<feature type="domain" description="EGF-like" evidence="17">
    <location>
        <begin position="6563"/>
        <end position="6578"/>
    </location>
</feature>
<dbReference type="Pfam" id="PF06119">
    <property type="entry name" value="NIDO"/>
    <property type="match status" value="1"/>
</dbReference>
<accession>A0A8J9ZGP5</accession>
<reference evidence="18" key="1">
    <citation type="submission" date="2022-01" db="EMBL/GenBank/DDBJ databases">
        <authorList>
            <person name="Braso-Vives M."/>
        </authorList>
    </citation>
    <scope>NUCLEOTIDE SEQUENCE</scope>
</reference>
<evidence type="ECO:0000256" key="10">
    <source>
        <dbReference type="ARBA" id="ARBA00023136"/>
    </source>
</evidence>
<evidence type="ECO:0000256" key="8">
    <source>
        <dbReference type="ARBA" id="ARBA00022837"/>
    </source>
</evidence>
<evidence type="ECO:0000256" key="9">
    <source>
        <dbReference type="ARBA" id="ARBA00022989"/>
    </source>
</evidence>
<feature type="transmembrane region" description="Helical" evidence="14">
    <location>
        <begin position="7072"/>
        <end position="7096"/>
    </location>
</feature>
<dbReference type="Proteomes" id="UP000838412">
    <property type="component" value="Chromosome 2"/>
</dbReference>
<dbReference type="PROSITE" id="PS01186">
    <property type="entry name" value="EGF_2"/>
    <property type="match status" value="8"/>
</dbReference>
<evidence type="ECO:0000256" key="1">
    <source>
        <dbReference type="ARBA" id="ARBA00004370"/>
    </source>
</evidence>
<evidence type="ECO:0000256" key="2">
    <source>
        <dbReference type="ARBA" id="ARBA00004613"/>
    </source>
</evidence>
<keyword evidence="4" id="KW-0245">EGF-like domain</keyword>
<dbReference type="InterPro" id="IPR026823">
    <property type="entry name" value="cEGF"/>
</dbReference>
<evidence type="ECO:0000256" key="12">
    <source>
        <dbReference type="ARBA" id="ARBA00023180"/>
    </source>
</evidence>
<dbReference type="FunFam" id="2.10.25.10:FF:000240">
    <property type="entry name" value="Vitamin K-dependent protein S"/>
    <property type="match status" value="1"/>
</dbReference>
<feature type="region of interest" description="Disordered" evidence="13">
    <location>
        <begin position="5137"/>
        <end position="5166"/>
    </location>
</feature>
<dbReference type="InterPro" id="IPR000884">
    <property type="entry name" value="TSP1_rpt"/>
</dbReference>
<dbReference type="SMART" id="SM00216">
    <property type="entry name" value="VWD"/>
    <property type="match status" value="1"/>
</dbReference>
<feature type="signal peptide" evidence="15">
    <location>
        <begin position="1"/>
        <end position="28"/>
    </location>
</feature>
<keyword evidence="10 14" id="KW-0472">Membrane</keyword>
<feature type="domain" description="EGF-like" evidence="17">
    <location>
        <begin position="6384"/>
        <end position="6399"/>
    </location>
</feature>
<dbReference type="Pfam" id="PF00094">
    <property type="entry name" value="VWD"/>
    <property type="match status" value="1"/>
</dbReference>
<feature type="domain" description="EGF-like" evidence="17">
    <location>
        <begin position="6827"/>
        <end position="6842"/>
    </location>
</feature>
<feature type="region of interest" description="Disordered" evidence="13">
    <location>
        <begin position="5052"/>
        <end position="5098"/>
    </location>
</feature>
<evidence type="ECO:0000256" key="11">
    <source>
        <dbReference type="ARBA" id="ARBA00023157"/>
    </source>
</evidence>
<dbReference type="EMBL" id="OV696687">
    <property type="protein sequence ID" value="CAH1254190.1"/>
    <property type="molecule type" value="Genomic_DNA"/>
</dbReference>
<evidence type="ECO:0000256" key="6">
    <source>
        <dbReference type="ARBA" id="ARBA00022729"/>
    </source>
</evidence>
<feature type="domain" description="EGF-like" evidence="16 17">
    <location>
        <begin position="4857"/>
        <end position="4868"/>
    </location>
</feature>
<dbReference type="FunFam" id="2.10.25.10:FF:000038">
    <property type="entry name" value="Fibrillin 2"/>
    <property type="match status" value="3"/>
</dbReference>
<dbReference type="SMART" id="SM00179">
    <property type="entry name" value="EGF_CA"/>
    <property type="match status" value="17"/>
</dbReference>
<evidence type="ECO:0000313" key="18">
    <source>
        <dbReference type="EMBL" id="CAH1254190.1"/>
    </source>
</evidence>
<feature type="compositionally biased region" description="Low complexity" evidence="13">
    <location>
        <begin position="5065"/>
        <end position="5085"/>
    </location>
</feature>
<dbReference type="GO" id="GO:0016020">
    <property type="term" value="C:membrane"/>
    <property type="evidence" value="ECO:0007669"/>
    <property type="project" value="UniProtKB-SubCell"/>
</dbReference>
<feature type="chain" id="PRO_5035472671" evidence="15">
    <location>
        <begin position="29"/>
        <end position="7113"/>
    </location>
</feature>
<dbReference type="FunFam" id="2.10.25.10:FF:001418">
    <property type="entry name" value="Uncharacterized protein"/>
    <property type="match status" value="1"/>
</dbReference>
<dbReference type="PANTHER" id="PTHR24039">
    <property type="entry name" value="FIBRILLIN-RELATED"/>
    <property type="match status" value="1"/>
</dbReference>
<comment type="subcellular location">
    <subcellularLocation>
        <location evidence="1">Membrane</location>
    </subcellularLocation>
    <subcellularLocation>
        <location evidence="2">Secreted</location>
    </subcellularLocation>
</comment>
<evidence type="ECO:0000256" key="13">
    <source>
        <dbReference type="SAM" id="MobiDB-lite"/>
    </source>
</evidence>
<dbReference type="SUPFAM" id="SSF57196">
    <property type="entry name" value="EGF/Laminin"/>
    <property type="match status" value="7"/>
</dbReference>
<dbReference type="Pfam" id="PF07645">
    <property type="entry name" value="EGF_CA"/>
    <property type="match status" value="10"/>
</dbReference>